<dbReference type="SMART" id="SM00665">
    <property type="entry name" value="B561"/>
    <property type="match status" value="1"/>
</dbReference>
<comment type="cofactor">
    <cofactor evidence="10">
        <name>heme b</name>
        <dbReference type="ChEBI" id="CHEBI:60344"/>
    </cofactor>
    <text evidence="10">Binds 2 heme b groups non-covalently.</text>
</comment>
<dbReference type="PROSITE" id="PS50939">
    <property type="entry name" value="CYTOCHROME_B561"/>
    <property type="match status" value="1"/>
</dbReference>
<keyword evidence="7 12" id="KW-1133">Transmembrane helix</keyword>
<dbReference type="PANTHER" id="PTHR23130">
    <property type="entry name" value="CYTOCHROME B561 AND DOMON DOMAIN-CONTAINING PROTEIN"/>
    <property type="match status" value="1"/>
</dbReference>
<dbReference type="PROSITE" id="PS50836">
    <property type="entry name" value="DOMON"/>
    <property type="match status" value="1"/>
</dbReference>
<evidence type="ECO:0000256" key="4">
    <source>
        <dbReference type="ARBA" id="ARBA00022723"/>
    </source>
</evidence>
<evidence type="ECO:0000313" key="16">
    <source>
        <dbReference type="EMBL" id="KAK1395500.1"/>
    </source>
</evidence>
<keyword evidence="2 10" id="KW-0813">Transport</keyword>
<keyword evidence="3 12" id="KW-0812">Transmembrane</keyword>
<dbReference type="Gene3D" id="1.20.120.1770">
    <property type="match status" value="1"/>
</dbReference>
<feature type="transmembrane region" description="Helical" evidence="12">
    <location>
        <begin position="206"/>
        <end position="224"/>
    </location>
</feature>
<keyword evidence="4 11" id="KW-0479">Metal-binding</keyword>
<evidence type="ECO:0000256" key="6">
    <source>
        <dbReference type="ARBA" id="ARBA00022982"/>
    </source>
</evidence>
<feature type="chain" id="PRO_5042239577" description="Cytochrome b561 and DOMON domain-containing protein" evidence="13">
    <location>
        <begin position="24"/>
        <end position="397"/>
    </location>
</feature>
<dbReference type="AlphaFoldDB" id="A0AAD8J4A1"/>
<evidence type="ECO:0000256" key="7">
    <source>
        <dbReference type="ARBA" id="ARBA00022989"/>
    </source>
</evidence>
<evidence type="ECO:0000256" key="5">
    <source>
        <dbReference type="ARBA" id="ARBA00022729"/>
    </source>
</evidence>
<dbReference type="InterPro" id="IPR017214">
    <property type="entry name" value="UCP037471"/>
</dbReference>
<comment type="subcellular location">
    <subcellularLocation>
        <location evidence="1">Membrane</location>
        <topology evidence="1">Multi-pass membrane protein</topology>
    </subcellularLocation>
</comment>
<comment type="caution">
    <text evidence="16">The sequence shown here is derived from an EMBL/GenBank/DDBJ whole genome shotgun (WGS) entry which is preliminary data.</text>
</comment>
<dbReference type="CDD" id="cd08760">
    <property type="entry name" value="Cyt_b561_FRRS1_like"/>
    <property type="match status" value="1"/>
</dbReference>
<evidence type="ECO:0000256" key="13">
    <source>
        <dbReference type="SAM" id="SignalP"/>
    </source>
</evidence>
<evidence type="ECO:0000256" key="1">
    <source>
        <dbReference type="ARBA" id="ARBA00004141"/>
    </source>
</evidence>
<feature type="transmembrane region" description="Helical" evidence="12">
    <location>
        <begin position="276"/>
        <end position="294"/>
    </location>
</feature>
<evidence type="ECO:0000256" key="9">
    <source>
        <dbReference type="ARBA" id="ARBA00053871"/>
    </source>
</evidence>
<feature type="binding site" description="axial binding residue" evidence="11">
    <location>
        <position position="274"/>
    </location>
    <ligand>
        <name>heme b</name>
        <dbReference type="ChEBI" id="CHEBI:60344"/>
        <label>1</label>
    </ligand>
    <ligandPart>
        <name>Fe</name>
        <dbReference type="ChEBI" id="CHEBI:18248"/>
    </ligandPart>
</feature>
<dbReference type="InterPro" id="IPR005018">
    <property type="entry name" value="DOMON_domain"/>
</dbReference>
<keyword evidence="5 13" id="KW-0732">Signal</keyword>
<evidence type="ECO:0000256" key="2">
    <source>
        <dbReference type="ARBA" id="ARBA00022448"/>
    </source>
</evidence>
<reference evidence="16" key="2">
    <citation type="submission" date="2023-05" db="EMBL/GenBank/DDBJ databases">
        <authorList>
            <person name="Schelkunov M.I."/>
        </authorList>
    </citation>
    <scope>NUCLEOTIDE SEQUENCE</scope>
    <source>
        <strain evidence="16">Hsosn_3</strain>
        <tissue evidence="16">Leaf</tissue>
    </source>
</reference>
<dbReference type="Pfam" id="PF04526">
    <property type="entry name" value="DUF568"/>
    <property type="match status" value="1"/>
</dbReference>
<gene>
    <name evidence="16" type="ORF">POM88_014556</name>
</gene>
<organism evidence="16 17">
    <name type="scientific">Heracleum sosnowskyi</name>
    <dbReference type="NCBI Taxonomy" id="360622"/>
    <lineage>
        <taxon>Eukaryota</taxon>
        <taxon>Viridiplantae</taxon>
        <taxon>Streptophyta</taxon>
        <taxon>Embryophyta</taxon>
        <taxon>Tracheophyta</taxon>
        <taxon>Spermatophyta</taxon>
        <taxon>Magnoliopsida</taxon>
        <taxon>eudicotyledons</taxon>
        <taxon>Gunneridae</taxon>
        <taxon>Pentapetalae</taxon>
        <taxon>asterids</taxon>
        <taxon>campanulids</taxon>
        <taxon>Apiales</taxon>
        <taxon>Apiaceae</taxon>
        <taxon>Apioideae</taxon>
        <taxon>apioid superclade</taxon>
        <taxon>Tordylieae</taxon>
        <taxon>Tordyliinae</taxon>
        <taxon>Heracleum</taxon>
    </lineage>
</organism>
<dbReference type="FunFam" id="1.20.120.1770:FF:000007">
    <property type="entry name" value="Cytochrome b561 and DOMON domain-containing protein"/>
    <property type="match status" value="1"/>
</dbReference>
<keyword evidence="6 10" id="KW-0249">Electron transport</keyword>
<dbReference type="PROSITE" id="PS51257">
    <property type="entry name" value="PROKAR_LIPOPROTEIN"/>
    <property type="match status" value="1"/>
</dbReference>
<feature type="signal peptide" evidence="13">
    <location>
        <begin position="1"/>
        <end position="23"/>
    </location>
</feature>
<keyword evidence="8 10" id="KW-0472">Membrane</keyword>
<evidence type="ECO:0000259" key="14">
    <source>
        <dbReference type="PROSITE" id="PS50836"/>
    </source>
</evidence>
<evidence type="ECO:0000256" key="3">
    <source>
        <dbReference type="ARBA" id="ARBA00022692"/>
    </source>
</evidence>
<sequence length="397" mass="43734">MGTIRKGVLFYCMLVSLFASSCAKKCAKYSFASNKLFKACNDLPVLNAFLHWTYDPSSGYFQIAYRQTKITSSSWAAWGINPDATGMVGAQALVAYQKSDGSMRVYTSPVTDYKTTLQEGDLKFPVSDLSATFANNEIIIFANLKIQNTSSLNQVWQNGPVASDNPGGHAISGANIQSSGSLNLLSGEPGASRGGNSKTKQRNIHGVLNAISWGIMMPVGALIARYVKVFKVADPAWFYLHVSCQTTAYIIGLVGWGTGLKLGGESPGIQYSSHRYIGITLFVFGTLQVLALLVRPQKDHKYRLYWNIYHHTTGYMVILLSIINIFKGFDILNPEKKWQRGYVAVIVILSISAAILEVFTWCIVLKRKKAAIVEKTPNVAAKEPMTRNLQRNSSETQ</sequence>
<dbReference type="PIRSF" id="PIRSF037471">
    <property type="entry name" value="UCP037471"/>
    <property type="match status" value="1"/>
</dbReference>
<dbReference type="GO" id="GO:0046872">
    <property type="term" value="F:metal ion binding"/>
    <property type="evidence" value="ECO:0007669"/>
    <property type="project" value="UniProtKB-KW"/>
</dbReference>
<evidence type="ECO:0000256" key="8">
    <source>
        <dbReference type="ARBA" id="ARBA00023136"/>
    </source>
</evidence>
<dbReference type="Pfam" id="PF03188">
    <property type="entry name" value="Cytochrom_B561"/>
    <property type="match status" value="1"/>
</dbReference>
<keyword evidence="17" id="KW-1185">Reference proteome</keyword>
<feature type="binding site" description="axial binding residue" evidence="11">
    <location>
        <position position="205"/>
    </location>
    <ligand>
        <name>heme b</name>
        <dbReference type="ChEBI" id="CHEBI:60344"/>
        <label>1</label>
    </ligand>
    <ligandPart>
        <name>Fe</name>
        <dbReference type="ChEBI" id="CHEBI:18248"/>
    </ligandPart>
</feature>
<evidence type="ECO:0000259" key="15">
    <source>
        <dbReference type="PROSITE" id="PS50939"/>
    </source>
</evidence>
<evidence type="ECO:0000256" key="12">
    <source>
        <dbReference type="SAM" id="Phobius"/>
    </source>
</evidence>
<dbReference type="InterPro" id="IPR006593">
    <property type="entry name" value="Cyt_b561/ferric_Rdtase_TM"/>
</dbReference>
<dbReference type="Proteomes" id="UP001237642">
    <property type="component" value="Unassembled WGS sequence"/>
</dbReference>
<keyword evidence="11" id="KW-0408">Iron</keyword>
<protein>
    <recommendedName>
        <fullName evidence="10">Cytochrome b561 and DOMON domain-containing protein</fullName>
    </recommendedName>
</protein>
<evidence type="ECO:0000256" key="10">
    <source>
        <dbReference type="PIRNR" id="PIRNR037471"/>
    </source>
</evidence>
<name>A0AAD8J4A1_9APIA</name>
<proteinExistence type="predicted"/>
<feature type="domain" description="Cytochrome b561" evidence="15">
    <location>
        <begin position="173"/>
        <end position="365"/>
    </location>
</feature>
<accession>A0AAD8J4A1</accession>
<dbReference type="PANTHER" id="PTHR23130:SF167">
    <property type="entry name" value="CYTOCHROME B561 AND DOMON DOMAIN-CONTAINING PROTEIN"/>
    <property type="match status" value="1"/>
</dbReference>
<dbReference type="EMBL" id="JAUIZM010000003">
    <property type="protein sequence ID" value="KAK1395500.1"/>
    <property type="molecule type" value="Genomic_DNA"/>
</dbReference>
<reference evidence="16" key="1">
    <citation type="submission" date="2023-02" db="EMBL/GenBank/DDBJ databases">
        <title>Genome of toxic invasive species Heracleum sosnowskyi carries increased number of genes despite the absence of recent whole-genome duplications.</title>
        <authorList>
            <person name="Schelkunov M."/>
            <person name="Shtratnikova V."/>
            <person name="Makarenko M."/>
            <person name="Klepikova A."/>
            <person name="Omelchenko D."/>
            <person name="Novikova G."/>
            <person name="Obukhova E."/>
            <person name="Bogdanov V."/>
            <person name="Penin A."/>
            <person name="Logacheva M."/>
        </authorList>
    </citation>
    <scope>NUCLEOTIDE SEQUENCE</scope>
    <source>
        <strain evidence="16">Hsosn_3</strain>
        <tissue evidence="16">Leaf</tissue>
    </source>
</reference>
<feature type="transmembrane region" description="Helical" evidence="12">
    <location>
        <begin position="306"/>
        <end position="329"/>
    </location>
</feature>
<dbReference type="InterPro" id="IPR045265">
    <property type="entry name" value="AIR12_DOMON"/>
</dbReference>
<evidence type="ECO:0000313" key="17">
    <source>
        <dbReference type="Proteomes" id="UP001237642"/>
    </source>
</evidence>
<feature type="binding site" description="axial binding residue" evidence="11">
    <location>
        <position position="310"/>
    </location>
    <ligand>
        <name>heme b</name>
        <dbReference type="ChEBI" id="CHEBI:60344"/>
        <label>1</label>
    </ligand>
    <ligandPart>
        <name>Fe</name>
        <dbReference type="ChEBI" id="CHEBI:18248"/>
    </ligandPart>
</feature>
<feature type="domain" description="DOMON" evidence="14">
    <location>
        <begin position="46"/>
        <end position="159"/>
    </location>
</feature>
<feature type="binding site" description="axial binding residue" evidence="11">
    <location>
        <position position="241"/>
    </location>
    <ligand>
        <name>heme b</name>
        <dbReference type="ChEBI" id="CHEBI:60344"/>
        <label>1</label>
    </ligand>
    <ligandPart>
        <name>Fe</name>
        <dbReference type="ChEBI" id="CHEBI:18248"/>
    </ligandPart>
</feature>
<feature type="transmembrane region" description="Helical" evidence="12">
    <location>
        <begin position="341"/>
        <end position="365"/>
    </location>
</feature>
<dbReference type="GO" id="GO:0016020">
    <property type="term" value="C:membrane"/>
    <property type="evidence" value="ECO:0007669"/>
    <property type="project" value="UniProtKB-SubCell"/>
</dbReference>
<dbReference type="CDD" id="cd09629">
    <property type="entry name" value="DOMON_CIL1_like"/>
    <property type="match status" value="1"/>
</dbReference>
<feature type="transmembrane region" description="Helical" evidence="12">
    <location>
        <begin position="236"/>
        <end position="256"/>
    </location>
</feature>
<comment type="function">
    <text evidence="9">May act as a catecholamine-responsive trans-membrane electron transporter.</text>
</comment>
<evidence type="ECO:0000256" key="11">
    <source>
        <dbReference type="PIRSR" id="PIRSR037471-1"/>
    </source>
</evidence>